<dbReference type="Proteomes" id="UP001165488">
    <property type="component" value="Unassembled WGS sequence"/>
</dbReference>
<keyword evidence="3" id="KW-1185">Reference proteome</keyword>
<name>A0ABS9UNV3_9BACT</name>
<feature type="transmembrane region" description="Helical" evidence="1">
    <location>
        <begin position="30"/>
        <end position="47"/>
    </location>
</feature>
<evidence type="ECO:0000313" key="3">
    <source>
        <dbReference type="Proteomes" id="UP001165488"/>
    </source>
</evidence>
<reference evidence="2" key="1">
    <citation type="submission" date="2022-03" db="EMBL/GenBank/DDBJ databases">
        <title>De novo assembled genomes of Belliella spp. (Cyclobacteriaceae) strains.</title>
        <authorList>
            <person name="Szabo A."/>
            <person name="Korponai K."/>
            <person name="Felfoldi T."/>
        </authorList>
    </citation>
    <scope>NUCLEOTIDE SEQUENCE</scope>
    <source>
        <strain evidence="2">DSM 107340</strain>
    </source>
</reference>
<keyword evidence="1" id="KW-0812">Transmembrane</keyword>
<evidence type="ECO:0000313" key="2">
    <source>
        <dbReference type="EMBL" id="MCH7398307.1"/>
    </source>
</evidence>
<comment type="caution">
    <text evidence="2">The sequence shown here is derived from an EMBL/GenBank/DDBJ whole genome shotgun (WGS) entry which is preliminary data.</text>
</comment>
<sequence>MMLLLLIVFVGTFSALATYLLHTKYSENPVLISSALTFVVTGLYQLFADDLPDIFQHIPYLCIGGTFIGMSSRKKIKQAKYILIAGLIFSLIYLRSSTFFEGFGGALGTSACISVLSVISFRQFFKRTQYFARKKLRRET</sequence>
<dbReference type="EMBL" id="JAKZGS010000006">
    <property type="protein sequence ID" value="MCH7398307.1"/>
    <property type="molecule type" value="Genomic_DNA"/>
</dbReference>
<dbReference type="RefSeq" id="WP_241274819.1">
    <property type="nucleotide sequence ID" value="NZ_JAKZGS010000006.1"/>
</dbReference>
<keyword evidence="1" id="KW-1133">Transmembrane helix</keyword>
<gene>
    <name evidence="2" type="ORF">MM236_09915</name>
</gene>
<organism evidence="2 3">
    <name type="scientific">Belliella calami</name>
    <dbReference type="NCBI Taxonomy" id="2923436"/>
    <lineage>
        <taxon>Bacteria</taxon>
        <taxon>Pseudomonadati</taxon>
        <taxon>Bacteroidota</taxon>
        <taxon>Cytophagia</taxon>
        <taxon>Cytophagales</taxon>
        <taxon>Cyclobacteriaceae</taxon>
        <taxon>Belliella</taxon>
    </lineage>
</organism>
<feature type="transmembrane region" description="Helical" evidence="1">
    <location>
        <begin position="102"/>
        <end position="125"/>
    </location>
</feature>
<proteinExistence type="predicted"/>
<accession>A0ABS9UNV3</accession>
<feature type="transmembrane region" description="Helical" evidence="1">
    <location>
        <begin position="79"/>
        <end position="96"/>
    </location>
</feature>
<keyword evidence="1" id="KW-0472">Membrane</keyword>
<protein>
    <submittedName>
        <fullName evidence="2">Uncharacterized protein</fullName>
    </submittedName>
</protein>
<evidence type="ECO:0000256" key="1">
    <source>
        <dbReference type="SAM" id="Phobius"/>
    </source>
</evidence>